<dbReference type="NCBIfam" id="TIGR02547">
    <property type="entry name" value="casA_cse1"/>
    <property type="match status" value="1"/>
</dbReference>
<name>A0A8J3C914_9ACTN</name>
<reference evidence="2" key="2">
    <citation type="submission" date="2020-09" db="EMBL/GenBank/DDBJ databases">
        <authorList>
            <person name="Sun Q."/>
            <person name="Zhou Y."/>
        </authorList>
    </citation>
    <scope>NUCLEOTIDE SEQUENCE</scope>
    <source>
        <strain evidence="2">CGMCC 4.7299</strain>
    </source>
</reference>
<dbReference type="CDD" id="cd09729">
    <property type="entry name" value="Cse1_I-E"/>
    <property type="match status" value="1"/>
</dbReference>
<organism evidence="2 3">
    <name type="scientific">Mangrovihabitans endophyticus</name>
    <dbReference type="NCBI Taxonomy" id="1751298"/>
    <lineage>
        <taxon>Bacteria</taxon>
        <taxon>Bacillati</taxon>
        <taxon>Actinomycetota</taxon>
        <taxon>Actinomycetes</taxon>
        <taxon>Micromonosporales</taxon>
        <taxon>Micromonosporaceae</taxon>
        <taxon>Mangrovihabitans</taxon>
    </lineage>
</organism>
<reference evidence="2" key="1">
    <citation type="journal article" date="2014" name="Int. J. Syst. Evol. Microbiol.">
        <title>Complete genome sequence of Corynebacterium casei LMG S-19264T (=DSM 44701T), isolated from a smear-ripened cheese.</title>
        <authorList>
            <consortium name="US DOE Joint Genome Institute (JGI-PGF)"/>
            <person name="Walter F."/>
            <person name="Albersmeier A."/>
            <person name="Kalinowski J."/>
            <person name="Ruckert C."/>
        </authorList>
    </citation>
    <scope>NUCLEOTIDE SEQUENCE</scope>
    <source>
        <strain evidence="2">CGMCC 4.7299</strain>
    </source>
</reference>
<keyword evidence="3" id="KW-1185">Reference proteome</keyword>
<comment type="caution">
    <text evidence="2">The sequence shown here is derived from an EMBL/GenBank/DDBJ whole genome shotgun (WGS) entry which is preliminary data.</text>
</comment>
<feature type="compositionally biased region" description="Basic and acidic residues" evidence="1">
    <location>
        <begin position="233"/>
        <end position="244"/>
    </location>
</feature>
<dbReference type="InterPro" id="IPR013381">
    <property type="entry name" value="CRISPR-assoc_prot_Cse1"/>
</dbReference>
<gene>
    <name evidence="2" type="ORF">GCM10012284_63900</name>
</gene>
<protein>
    <recommendedName>
        <fullName evidence="4">CRISPR-associated protein, Cse1 family</fullName>
    </recommendedName>
</protein>
<evidence type="ECO:0000256" key="1">
    <source>
        <dbReference type="SAM" id="MobiDB-lite"/>
    </source>
</evidence>
<evidence type="ECO:0000313" key="3">
    <source>
        <dbReference type="Proteomes" id="UP000656042"/>
    </source>
</evidence>
<proteinExistence type="predicted"/>
<evidence type="ECO:0008006" key="4">
    <source>
        <dbReference type="Google" id="ProtNLM"/>
    </source>
</evidence>
<dbReference type="Proteomes" id="UP000656042">
    <property type="component" value="Unassembled WGS sequence"/>
</dbReference>
<dbReference type="Gene3D" id="1.10.132.100">
    <property type="match status" value="1"/>
</dbReference>
<dbReference type="Pfam" id="PF09481">
    <property type="entry name" value="CRISPR_Cse1"/>
    <property type="match status" value="1"/>
</dbReference>
<accession>A0A8J3C914</accession>
<feature type="region of interest" description="Disordered" evidence="1">
    <location>
        <begin position="229"/>
        <end position="252"/>
    </location>
</feature>
<evidence type="ECO:0000313" key="2">
    <source>
        <dbReference type="EMBL" id="GGL20504.1"/>
    </source>
</evidence>
<dbReference type="AlphaFoldDB" id="A0A8J3C914"/>
<dbReference type="RefSeq" id="WP_189083077.1">
    <property type="nucleotide sequence ID" value="NZ_BMMX01000078.1"/>
</dbReference>
<dbReference type="EMBL" id="BMMX01000078">
    <property type="protein sequence ID" value="GGL20504.1"/>
    <property type="molecule type" value="Genomic_DNA"/>
</dbReference>
<sequence length="549" mass="59670">MNSAPLSFPLTTADWIPVLGRDGRPHHGGIRQVLDDADRFTTLAGDLPTQSFAILRILLAVLHRVTGPDNDRTWRALWNSPRLPVRDIEDYLDAFADRFDLLHPVTPFFQVADLRTDKDEPVGLTRLIADVPNGTPYLTARLGHALDSITAAEAARWLIHCQAYDPSGIKSGAVGDPRVKGGRGYPIGVGWCGNLGGTFLEGDTLRETLLLNLVPEHVPVLDRHPGDLPAWERAPHGPAEESTRTRGPHGPLSLYTWQSRRIRLFGDAEKITGALIANGDKLDPVNQQRCEPMSAWRHGNAKKNEKVPYRPARHDPARALWRGLAALLPGKPVPATKDGPAVVAPAVTEWLARLRRSGHVPADHRVTLHAVGIAYGTQQSVVDEVIDDMVTMPVQAFGSDSDLRTLIIDGAADAEATVAALRDLAANLARAAGARGDAPAEIAATAAESAFAAFDHEFRQWLSGLHADTDSAAARAEWHQRARRLALHLGGDLISRAGPAAWTGREVGGDKPRLICTPLADLWFRRKLHTALPMTSPQNDHTPTQEVVP</sequence>